<feature type="compositionally biased region" description="Basic and acidic residues" evidence="12">
    <location>
        <begin position="512"/>
        <end position="522"/>
    </location>
</feature>
<dbReference type="FunFam" id="2.40.30.10:FF:000020">
    <property type="entry name" value="Translation elongation factor EF-1"/>
    <property type="match status" value="1"/>
</dbReference>
<dbReference type="OrthoDB" id="342024at2759"/>
<keyword evidence="4" id="KW-0547">Nucleotide-binding</keyword>
<dbReference type="PROSITE" id="PS51722">
    <property type="entry name" value="G_TR_2"/>
    <property type="match status" value="1"/>
</dbReference>
<dbReference type="GO" id="GO:0006417">
    <property type="term" value="P:regulation of translation"/>
    <property type="evidence" value="ECO:0007669"/>
    <property type="project" value="UniProtKB-KW"/>
</dbReference>
<dbReference type="RefSeq" id="XP_027610276.1">
    <property type="nucleotide sequence ID" value="XM_027754475.1"/>
</dbReference>
<keyword evidence="3" id="KW-0963">Cytoplasm</keyword>
<feature type="compositionally biased region" description="Low complexity" evidence="12">
    <location>
        <begin position="301"/>
        <end position="328"/>
    </location>
</feature>
<keyword evidence="6" id="KW-0810">Translation regulation</keyword>
<dbReference type="SUPFAM" id="SSF52540">
    <property type="entry name" value="P-loop containing nucleoside triphosphate hydrolases"/>
    <property type="match status" value="1"/>
</dbReference>
<evidence type="ECO:0000256" key="4">
    <source>
        <dbReference type="ARBA" id="ARBA00022741"/>
    </source>
</evidence>
<dbReference type="CDD" id="cd01883">
    <property type="entry name" value="EF1_alpha"/>
    <property type="match status" value="1"/>
</dbReference>
<evidence type="ECO:0000256" key="6">
    <source>
        <dbReference type="ARBA" id="ARBA00022845"/>
    </source>
</evidence>
<feature type="region of interest" description="Disordered" evidence="12">
    <location>
        <begin position="226"/>
        <end position="328"/>
    </location>
</feature>
<dbReference type="Pfam" id="PF08938">
    <property type="entry name" value="HBS1_N"/>
    <property type="match status" value="1"/>
</dbReference>
<dbReference type="InParanoid" id="A0A401GB49"/>
<evidence type="ECO:0000256" key="1">
    <source>
        <dbReference type="ARBA" id="ARBA00004496"/>
    </source>
</evidence>
<evidence type="ECO:0000256" key="8">
    <source>
        <dbReference type="ARBA" id="ARBA00023134"/>
    </source>
</evidence>
<keyword evidence="5" id="KW-0378">Hydrolase</keyword>
<dbReference type="PRINTS" id="PR00315">
    <property type="entry name" value="ELONGATNFCT"/>
</dbReference>
<keyword evidence="8" id="KW-0342">GTP-binding</keyword>
<feature type="compositionally biased region" description="Polar residues" evidence="12">
    <location>
        <begin position="373"/>
        <end position="384"/>
    </location>
</feature>
<dbReference type="InterPro" id="IPR054696">
    <property type="entry name" value="GTP-eEF1A_C"/>
</dbReference>
<dbReference type="InterPro" id="IPR015033">
    <property type="entry name" value="HBS1-like_N"/>
</dbReference>
<evidence type="ECO:0000256" key="11">
    <source>
        <dbReference type="ARBA" id="ARBA00074866"/>
    </source>
</evidence>
<dbReference type="InterPro" id="IPR009001">
    <property type="entry name" value="Transl_elong_EF1A/Init_IF2_C"/>
</dbReference>
<comment type="catalytic activity">
    <reaction evidence="9">
        <text>GTP + H2O = GDP + phosphate + H(+)</text>
        <dbReference type="Rhea" id="RHEA:19669"/>
        <dbReference type="ChEBI" id="CHEBI:15377"/>
        <dbReference type="ChEBI" id="CHEBI:15378"/>
        <dbReference type="ChEBI" id="CHEBI:37565"/>
        <dbReference type="ChEBI" id="CHEBI:43474"/>
        <dbReference type="ChEBI" id="CHEBI:58189"/>
    </reaction>
    <physiologicalReaction direction="left-to-right" evidence="9">
        <dbReference type="Rhea" id="RHEA:19670"/>
    </physiologicalReaction>
</comment>
<evidence type="ECO:0000259" key="13">
    <source>
        <dbReference type="PROSITE" id="PS51722"/>
    </source>
</evidence>
<dbReference type="InterPro" id="IPR027417">
    <property type="entry name" value="P-loop_NTPase"/>
</dbReference>
<dbReference type="CDD" id="cd04093">
    <property type="entry name" value="HBS1_C_III"/>
    <property type="match status" value="1"/>
</dbReference>
<comment type="caution">
    <text evidence="14">The sequence shown here is derived from an EMBL/GenBank/DDBJ whole genome shotgun (WGS) entry which is preliminary data.</text>
</comment>
<dbReference type="AlphaFoldDB" id="A0A401GB49"/>
<feature type="compositionally biased region" description="Polar residues" evidence="12">
    <location>
        <begin position="662"/>
        <end position="680"/>
    </location>
</feature>
<dbReference type="SUPFAM" id="SSF50447">
    <property type="entry name" value="Translation proteins"/>
    <property type="match status" value="1"/>
</dbReference>
<evidence type="ECO:0000256" key="10">
    <source>
        <dbReference type="ARBA" id="ARBA00063537"/>
    </source>
</evidence>
<feature type="region of interest" description="Disordered" evidence="12">
    <location>
        <begin position="576"/>
        <end position="743"/>
    </location>
</feature>
<dbReference type="SUPFAM" id="SSF50465">
    <property type="entry name" value="EF-Tu/eEF-1alpha/eIF2-gamma C-terminal domain"/>
    <property type="match status" value="1"/>
</dbReference>
<evidence type="ECO:0000313" key="14">
    <source>
        <dbReference type="EMBL" id="GBE79363.1"/>
    </source>
</evidence>
<evidence type="ECO:0000256" key="5">
    <source>
        <dbReference type="ARBA" id="ARBA00022801"/>
    </source>
</evidence>
<dbReference type="InterPro" id="IPR009000">
    <property type="entry name" value="Transl_B-barrel_sf"/>
</dbReference>
<feature type="compositionally biased region" description="Basic and acidic residues" evidence="12">
    <location>
        <begin position="614"/>
        <end position="625"/>
    </location>
</feature>
<dbReference type="InterPro" id="IPR050100">
    <property type="entry name" value="TRAFAC_GTPase_members"/>
</dbReference>
<dbReference type="GO" id="GO:0002184">
    <property type="term" value="P:cytoplasmic translational termination"/>
    <property type="evidence" value="ECO:0007669"/>
    <property type="project" value="UniProtKB-ARBA"/>
</dbReference>
<feature type="domain" description="Tr-type G" evidence="13">
    <location>
        <begin position="792"/>
        <end position="1017"/>
    </location>
</feature>
<name>A0A401GB49_9APHY</name>
<dbReference type="FunFam" id="3.40.50.300:FF:000204">
    <property type="entry name" value="Translation elongation factor Tu"/>
    <property type="match status" value="1"/>
</dbReference>
<dbReference type="STRING" id="139825.A0A401GB49"/>
<dbReference type="GO" id="GO:0003924">
    <property type="term" value="F:GTPase activity"/>
    <property type="evidence" value="ECO:0007669"/>
    <property type="project" value="InterPro"/>
</dbReference>
<comment type="subcellular location">
    <subcellularLocation>
        <location evidence="1">Cytoplasm</location>
    </subcellularLocation>
</comment>
<dbReference type="GO" id="GO:0005829">
    <property type="term" value="C:cytosol"/>
    <property type="evidence" value="ECO:0007669"/>
    <property type="project" value="GOC"/>
</dbReference>
<dbReference type="Pfam" id="PF22594">
    <property type="entry name" value="GTP-eEF1A_C"/>
    <property type="match status" value="1"/>
</dbReference>
<organism evidence="14 15">
    <name type="scientific">Sparassis crispa</name>
    <dbReference type="NCBI Taxonomy" id="139825"/>
    <lineage>
        <taxon>Eukaryota</taxon>
        <taxon>Fungi</taxon>
        <taxon>Dikarya</taxon>
        <taxon>Basidiomycota</taxon>
        <taxon>Agaricomycotina</taxon>
        <taxon>Agaricomycetes</taxon>
        <taxon>Polyporales</taxon>
        <taxon>Sparassidaceae</taxon>
        <taxon>Sparassis</taxon>
    </lineage>
</organism>
<evidence type="ECO:0000256" key="7">
    <source>
        <dbReference type="ARBA" id="ARBA00022917"/>
    </source>
</evidence>
<feature type="compositionally biased region" description="Polar residues" evidence="12">
    <location>
        <begin position="231"/>
        <end position="243"/>
    </location>
</feature>
<feature type="compositionally biased region" description="Low complexity" evidence="12">
    <location>
        <begin position="542"/>
        <end position="552"/>
    </location>
</feature>
<dbReference type="Gene3D" id="3.40.50.300">
    <property type="entry name" value="P-loop containing nucleotide triphosphate hydrolases"/>
    <property type="match status" value="1"/>
</dbReference>
<keyword evidence="15" id="KW-1185">Reference proteome</keyword>
<dbReference type="EMBL" id="BFAD01000002">
    <property type="protein sequence ID" value="GBE79363.1"/>
    <property type="molecule type" value="Genomic_DNA"/>
</dbReference>
<dbReference type="CDD" id="cd16267">
    <property type="entry name" value="HBS1-like_II"/>
    <property type="match status" value="1"/>
</dbReference>
<gene>
    <name evidence="14" type="ORF">SCP_0205610</name>
</gene>
<keyword evidence="7" id="KW-0648">Protein biosynthesis</keyword>
<feature type="region of interest" description="Disordered" evidence="12">
    <location>
        <begin position="362"/>
        <end position="390"/>
    </location>
</feature>
<sequence length="1231" mass="133047">MSRHRFVRNIDVREELVDDALSDGGEDELDTADYDRMMDGLEQVRATLGSEEETGVNDRDIKDTLYYYHFDVRRSIDWLLEEQGRKNAAMERKDPGEKPLPLLPEDNSNSAVQYVTMIGPSQVSGGSGRTNIPLIRLAQSQDEELYESSEPSILQRHRLSTITERTERTEDVGHRTPVRRDFTSLPQAGSSLSVTTDYGEIIEPRRLNPNDVLPSPTTSALQRLSFHESAPSASPTQSRTPSLMSPIRSPVPPLPQHEPITNITDSGIGLYPEHDAISHPQLMNDEAPTPVPARSEKKSKLSTLASSRSSVSASSRSSRSSASDLESVVTYPKLRPSSGSFLSLVEGTALDLETVDRAAVAPEPDDVPGSPFSPASTIRPQRSTVAARPTATLSQVSPDDIAGPVTTVVRSSEAPGGLARPPSKLAALAQAKAQQGHWMPKPKKPPTEPLLPLHKPHTEYLTPIANGSSMTTAITTTYQTLGSLMSPAETIIPLSFPPSSFPVHLPANSSSRSEHAAAEPRQSKLAIKSRKALQKHEPEPPSQESRPSAESPLFSSKATRSCASPSAFASLLLDDDPLLPHEDNAHLSKSNDHKDDSKGARKHRGRGYRFQNPSDRHRNTTHGERGVPVPPLSPLSGFAFDIPSPDDLVSNARRGTSLAAPSVSSSQYPHSTPSLGSSSLPAKEREKASKLAQSKKSPQPKFGLAPSASTSRNVSPAPAKTTRKQADHKDIIRGGSSNTPSQQQIDLSALNLTSEVDTLPPEEDPPPKPTIAMDKLLEQARKELEVEEKSQKKALSLVVIGHVDAGKSTLMGRLLYELGRMDEKKRAANERGSSKMGKSSFSWAWELDGTLEERERGITMDVALQSLSTVHREITILDAPGHKDFVPNMISGASQADSALLVVDAGTGEFEAGFDRGGQTREHLLLVRSLGVGQVIVAINKLDQVEWSRARYEEICSAMRPFLVQSGFHPTKTKFVPVGAVAGINLTDREGTAALALSEWYKGPTLVDLLDDLDTPTRDITSPLRFPISNVYKEQGSGLAVSGRVCGGIVQVGERLRILPGDESATVKSIESYEKTVPWAIAGSNVVLYLTAVDPVHLAIGSVLCRPTDLVPLATVFTARVMVFDIQVPITAGASVELYHHSRDVPASISKLVSVLDRASGVVVKKNPRVLTKNTSAEVQITLRTASLSGPSAKTQPVPLEPFAVNKEMGRILIRRSGETIGAGIVLSIEY</sequence>
<evidence type="ECO:0000313" key="15">
    <source>
        <dbReference type="Proteomes" id="UP000287166"/>
    </source>
</evidence>
<dbReference type="PANTHER" id="PTHR23115">
    <property type="entry name" value="TRANSLATION FACTOR"/>
    <property type="match status" value="1"/>
</dbReference>
<comment type="similarity">
    <text evidence="2">Belongs to the TRAFAC class translation factor GTPase superfamily. Classic translation factor GTPase family. EF-Tu/EF-1A subfamily.</text>
</comment>
<feature type="region of interest" description="Disordered" evidence="12">
    <location>
        <begin position="505"/>
        <end position="558"/>
    </location>
</feature>
<dbReference type="GO" id="GO:0005525">
    <property type="term" value="F:GTP binding"/>
    <property type="evidence" value="ECO:0007669"/>
    <property type="project" value="UniProtKB-KW"/>
</dbReference>
<dbReference type="GeneID" id="38776280"/>
<dbReference type="GO" id="GO:1990533">
    <property type="term" value="C:Dom34-Hbs1 complex"/>
    <property type="evidence" value="ECO:0007669"/>
    <property type="project" value="UniProtKB-ARBA"/>
</dbReference>
<evidence type="ECO:0000256" key="3">
    <source>
        <dbReference type="ARBA" id="ARBA00022490"/>
    </source>
</evidence>
<dbReference type="InterPro" id="IPR000795">
    <property type="entry name" value="T_Tr_GTP-bd_dom"/>
</dbReference>
<dbReference type="Gene3D" id="2.40.30.10">
    <property type="entry name" value="Translation factors"/>
    <property type="match status" value="2"/>
</dbReference>
<dbReference type="FunFam" id="2.40.30.10:FF:000070">
    <property type="entry name" value="Translation elongation factor EF-1 subunit"/>
    <property type="match status" value="1"/>
</dbReference>
<accession>A0A401GB49</accession>
<proteinExistence type="inferred from homology"/>
<feature type="compositionally biased region" description="Basic and acidic residues" evidence="12">
    <location>
        <begin position="578"/>
        <end position="599"/>
    </location>
</feature>
<dbReference type="Pfam" id="PF00009">
    <property type="entry name" value="GTP_EFTU"/>
    <property type="match status" value="1"/>
</dbReference>
<comment type="subunit">
    <text evidence="10">Component of the Dom34-Hbs1 complex, also named Pelota-HBS1L complex, composed of dom34 and hbs1.</text>
</comment>
<protein>
    <recommendedName>
        <fullName evidence="11">Elongation factor 1 alpha-like protein</fullName>
    </recommendedName>
</protein>
<evidence type="ECO:0000256" key="9">
    <source>
        <dbReference type="ARBA" id="ARBA00049117"/>
    </source>
</evidence>
<evidence type="ECO:0000256" key="2">
    <source>
        <dbReference type="ARBA" id="ARBA00007249"/>
    </source>
</evidence>
<dbReference type="Proteomes" id="UP000287166">
    <property type="component" value="Unassembled WGS sequence"/>
</dbReference>
<reference evidence="14 15" key="1">
    <citation type="journal article" date="2018" name="Sci. Rep.">
        <title>Genome sequence of the cauliflower mushroom Sparassis crispa (Hanabiratake) and its association with beneficial usage.</title>
        <authorList>
            <person name="Kiyama R."/>
            <person name="Furutani Y."/>
            <person name="Kawaguchi K."/>
            <person name="Nakanishi T."/>
        </authorList>
    </citation>
    <scope>NUCLEOTIDE SEQUENCE [LARGE SCALE GENOMIC DNA]</scope>
</reference>
<evidence type="ECO:0000256" key="12">
    <source>
        <dbReference type="SAM" id="MobiDB-lite"/>
    </source>
</evidence>